<keyword evidence="2" id="KW-1185">Reference proteome</keyword>
<organism evidence="1 2">
    <name type="scientific">Dermacentor silvarum</name>
    <name type="common">Tick</name>
    <dbReference type="NCBI Taxonomy" id="543639"/>
    <lineage>
        <taxon>Eukaryota</taxon>
        <taxon>Metazoa</taxon>
        <taxon>Ecdysozoa</taxon>
        <taxon>Arthropoda</taxon>
        <taxon>Chelicerata</taxon>
        <taxon>Arachnida</taxon>
        <taxon>Acari</taxon>
        <taxon>Parasitiformes</taxon>
        <taxon>Ixodida</taxon>
        <taxon>Ixodoidea</taxon>
        <taxon>Ixodidae</taxon>
        <taxon>Rhipicephalinae</taxon>
        <taxon>Dermacentor</taxon>
    </lineage>
</organism>
<sequence length="826" mass="92587">MIKKGHCPLTPEGFTVLCTKIRERRGLHERRLVGEEERRLGHEVEPRWSWEDVRRALMETASWSIRDSKRAMIEDGDVEERRKEAEHWRSSVHRVPQKRPAGGEAAVCQEYKEQRMTERSSSTVAAPPSWDFSPKALCCLAMLVLAVVIAVMFIRIYLKSSRNSTAAALRAAPEFADTCYGESALAGCRSVTLYMLDAMNPDVPPCADFYENACGRWRSRDPKRRPYMQEHVLNFNQRVADRLASMATAHLKNSNGDNLVRLETQMALFYRSCFTMVSSGHSEASDVASVLEAMGTDPSKWTSASTFAALFHLVVRTTLRSGLPSFVRVGFSAASRTFRVDVGETLASTFSRHAEKARQFVLGVFHDLGNELSSSRINFSAISVMDYLVDEMRTKANGQAWSAPSSPDELKYVDPQVAWRDALEQGLPSRLMTKEKLNIMVEFRGKEVIRSIVGQLRQLPVPSSSVYSLLVLLAQVMKYAPSLGDETQRQEPAEPSFSICLRLTAKNFGRLYPFWVAQTFQSHELVEGARTMFQEITSTLLSDNRVNGGVILNLRRLNASQLVTYEEIGSENLPTAPLTTTLGPRFLPNVAAVAAAKVGLEEPVPEDHWAPQLRGHAGFHNDGNFLISSAYLSGTDIFADISLDRRIRTTIRYATLGALILRSIFNSDAEYSPPWARGYIDQCFAGSASSVLGRPVDHRLARRIIRSRWSAQLALFLKNRRLEEDVQQLRAEAEMQTSKSTYSTNRTSAPDDKLFYRLLCFVECGDGDGRDICNDMVGSDQRFPETFKCQGRIAEWRGKCECYGLDHCETHLPASLEAHTSVSLIA</sequence>
<dbReference type="Proteomes" id="UP000821865">
    <property type="component" value="Chromosome 3"/>
</dbReference>
<reference evidence="1" key="1">
    <citation type="submission" date="2020-05" db="EMBL/GenBank/DDBJ databases">
        <title>Large-scale comparative analyses of tick genomes elucidate their genetic diversity and vector capacities.</title>
        <authorList>
            <person name="Jia N."/>
            <person name="Wang J."/>
            <person name="Shi W."/>
            <person name="Du L."/>
            <person name="Sun Y."/>
            <person name="Zhan W."/>
            <person name="Jiang J."/>
            <person name="Wang Q."/>
            <person name="Zhang B."/>
            <person name="Ji P."/>
            <person name="Sakyi L.B."/>
            <person name="Cui X."/>
            <person name="Yuan T."/>
            <person name="Jiang B."/>
            <person name="Yang W."/>
            <person name="Lam T.T.-Y."/>
            <person name="Chang Q."/>
            <person name="Ding S."/>
            <person name="Wang X."/>
            <person name="Zhu J."/>
            <person name="Ruan X."/>
            <person name="Zhao L."/>
            <person name="Wei J."/>
            <person name="Que T."/>
            <person name="Du C."/>
            <person name="Cheng J."/>
            <person name="Dai P."/>
            <person name="Han X."/>
            <person name="Huang E."/>
            <person name="Gao Y."/>
            <person name="Liu J."/>
            <person name="Shao H."/>
            <person name="Ye R."/>
            <person name="Li L."/>
            <person name="Wei W."/>
            <person name="Wang X."/>
            <person name="Wang C."/>
            <person name="Yang T."/>
            <person name="Huo Q."/>
            <person name="Li W."/>
            <person name="Guo W."/>
            <person name="Chen H."/>
            <person name="Zhou L."/>
            <person name="Ni X."/>
            <person name="Tian J."/>
            <person name="Zhou Y."/>
            <person name="Sheng Y."/>
            <person name="Liu T."/>
            <person name="Pan Y."/>
            <person name="Xia L."/>
            <person name="Li J."/>
            <person name="Zhao F."/>
            <person name="Cao W."/>
        </authorList>
    </citation>
    <scope>NUCLEOTIDE SEQUENCE</scope>
    <source>
        <strain evidence="1">Dsil-2018</strain>
    </source>
</reference>
<evidence type="ECO:0000313" key="1">
    <source>
        <dbReference type="EMBL" id="KAH7959895.1"/>
    </source>
</evidence>
<name>A0ACB8D5U4_DERSI</name>
<accession>A0ACB8D5U4</accession>
<gene>
    <name evidence="1" type="ORF">HPB49_014766</name>
</gene>
<protein>
    <submittedName>
        <fullName evidence="1">Uncharacterized protein</fullName>
    </submittedName>
</protein>
<proteinExistence type="predicted"/>
<dbReference type="EMBL" id="CM023472">
    <property type="protein sequence ID" value="KAH7959895.1"/>
    <property type="molecule type" value="Genomic_DNA"/>
</dbReference>
<evidence type="ECO:0000313" key="2">
    <source>
        <dbReference type="Proteomes" id="UP000821865"/>
    </source>
</evidence>
<comment type="caution">
    <text evidence="1">The sequence shown here is derived from an EMBL/GenBank/DDBJ whole genome shotgun (WGS) entry which is preliminary data.</text>
</comment>